<evidence type="ECO:0000313" key="1">
    <source>
        <dbReference type="EMBL" id="MBA3924809.1"/>
    </source>
</evidence>
<dbReference type="EMBL" id="JABJVM010000001">
    <property type="protein sequence ID" value="MBA3924809.1"/>
    <property type="molecule type" value="Genomic_DNA"/>
</dbReference>
<organism evidence="1 2">
    <name type="scientific">Listeria rustica</name>
    <dbReference type="NCBI Taxonomy" id="2713503"/>
    <lineage>
        <taxon>Bacteria</taxon>
        <taxon>Bacillati</taxon>
        <taxon>Bacillota</taxon>
        <taxon>Bacilli</taxon>
        <taxon>Bacillales</taxon>
        <taxon>Listeriaceae</taxon>
        <taxon>Listeria</taxon>
    </lineage>
</organism>
<protein>
    <submittedName>
        <fullName evidence="1">Uncharacterized protein</fullName>
    </submittedName>
</protein>
<accession>A0A7W1T3N4</accession>
<keyword evidence="2" id="KW-1185">Reference proteome</keyword>
<name>A0A7W1T3N4_9LIST</name>
<reference evidence="1 2" key="1">
    <citation type="submission" date="2020-08" db="EMBL/GenBank/DDBJ databases">
        <title>Listeria ohnekaius sp. nov. and Listeria portnoyii sp. nov. isolated from non-agricultural and natural environments.</title>
        <authorList>
            <person name="Weller D."/>
            <person name="Belias A.M."/>
            <person name="Liao J."/>
            <person name="Guo S."/>
            <person name="Orsi R.H."/>
            <person name="Wiedmann M."/>
        </authorList>
    </citation>
    <scope>NUCLEOTIDE SEQUENCE [LARGE SCALE GENOMIC DNA]</scope>
    <source>
        <strain evidence="1 2">FSL W9-0585</strain>
    </source>
</reference>
<dbReference type="Proteomes" id="UP000548787">
    <property type="component" value="Unassembled WGS sequence"/>
</dbReference>
<sequence length="153" mass="17366">MEERTDTEIVYDNQDGSFTKQIYTEPINVKEDGDWEPVSNMMILDGSDSIAPERTEIKPTFFPEMEQGKYSQFGEGDNQITFALESADGEQGKEAVKDVSATLKDNEVRYKDILKSTDLRNLTFNTSVKEDIVLREYTGVHSYNFNVTTALKA</sequence>
<gene>
    <name evidence="1" type="ORF">HPK16_00530</name>
</gene>
<dbReference type="AlphaFoldDB" id="A0A7W1T3N4"/>
<evidence type="ECO:0000313" key="2">
    <source>
        <dbReference type="Proteomes" id="UP000548787"/>
    </source>
</evidence>
<dbReference type="RefSeq" id="WP_181675072.1">
    <property type="nucleotide sequence ID" value="NZ_JABJVM010000001.1"/>
</dbReference>
<comment type="caution">
    <text evidence="1">The sequence shown here is derived from an EMBL/GenBank/DDBJ whole genome shotgun (WGS) entry which is preliminary data.</text>
</comment>
<proteinExistence type="predicted"/>